<feature type="compositionally biased region" description="Basic and acidic residues" evidence="1">
    <location>
        <begin position="165"/>
        <end position="177"/>
    </location>
</feature>
<dbReference type="Proteomes" id="UP000825434">
    <property type="component" value="Chromosome 1"/>
</dbReference>
<keyword evidence="3" id="KW-1185">Reference proteome</keyword>
<evidence type="ECO:0000256" key="1">
    <source>
        <dbReference type="SAM" id="MobiDB-lite"/>
    </source>
</evidence>
<evidence type="ECO:0000313" key="3">
    <source>
        <dbReference type="Proteomes" id="UP000825434"/>
    </source>
</evidence>
<reference evidence="2 3" key="1">
    <citation type="submission" date="2021-06" db="EMBL/GenBank/DDBJ databases">
        <title>Candida outbreak in Lebanon.</title>
        <authorList>
            <person name="Finianos M."/>
        </authorList>
    </citation>
    <scope>NUCLEOTIDE SEQUENCE [LARGE SCALE GENOMIC DNA]</scope>
    <source>
        <strain evidence="2">CA3LBN</strain>
    </source>
</reference>
<organism evidence="2 3">
    <name type="scientific">Candidozyma haemuli</name>
    <dbReference type="NCBI Taxonomy" id="45357"/>
    <lineage>
        <taxon>Eukaryota</taxon>
        <taxon>Fungi</taxon>
        <taxon>Dikarya</taxon>
        <taxon>Ascomycota</taxon>
        <taxon>Saccharomycotina</taxon>
        <taxon>Pichiomycetes</taxon>
        <taxon>Metschnikowiaceae</taxon>
        <taxon>Candidozyma</taxon>
    </lineage>
</organism>
<gene>
    <name evidence="2" type="ORF">CA3LBN_000921</name>
</gene>
<evidence type="ECO:0000313" key="2">
    <source>
        <dbReference type="EMBL" id="QWU86703.1"/>
    </source>
</evidence>
<dbReference type="EMBL" id="CP076661">
    <property type="protein sequence ID" value="QWU86703.1"/>
    <property type="molecule type" value="Genomic_DNA"/>
</dbReference>
<feature type="region of interest" description="Disordered" evidence="1">
    <location>
        <begin position="61"/>
        <end position="92"/>
    </location>
</feature>
<accession>A0ABX8I4A4</accession>
<feature type="compositionally biased region" description="Acidic residues" evidence="1">
    <location>
        <begin position="63"/>
        <end position="92"/>
    </location>
</feature>
<name>A0ABX8I4A4_9ASCO</name>
<sequence>MSTITDLAFSDDEYDSSFIEEPNSSIIYEDDESSFEDDTDDLVEEIKDNLVAKQMTKLKVESEIPEDPYYDEDADETYSFTESDDSDGEEPDFEEVFDRKANEEYWKRCMRLYQFDQGLQMTYYVNSDDGSVSFDLPCEVHQKKKSKENLLQRITSALSLRRSKSEECPISKNEEKAYTTAATSLQNSPEPKEEPSSPINTSMVPSMVPSESYLLEKAFNLQPHEDDVASISSDESIQSFYSDIVANDVYYDYARSVYCDGDSEEKEQGFFNENYEKELEREELRLQMIKELY</sequence>
<protein>
    <submittedName>
        <fullName evidence="2">Uncharacterized protein</fullName>
    </submittedName>
</protein>
<feature type="region of interest" description="Disordered" evidence="1">
    <location>
        <begin position="165"/>
        <end position="204"/>
    </location>
</feature>
<proteinExistence type="predicted"/>